<dbReference type="EMBL" id="CP002869">
    <property type="protein sequence ID" value="AEI44312.1"/>
    <property type="molecule type" value="Genomic_DNA"/>
</dbReference>
<feature type="region of interest" description="Disordered" evidence="1">
    <location>
        <begin position="100"/>
        <end position="137"/>
    </location>
</feature>
<proteinExistence type="predicted"/>
<dbReference type="PATRIC" id="fig|1036673.3.peg.5379"/>
<dbReference type="RefSeq" id="WP_013919464.1">
    <property type="nucleotide sequence ID" value="NC_015690.1"/>
</dbReference>
<evidence type="ECO:0000313" key="2">
    <source>
        <dbReference type="EMBL" id="AEI44312.1"/>
    </source>
</evidence>
<dbReference type="KEGG" id="pms:KNP414_05788"/>
<protein>
    <submittedName>
        <fullName evidence="2">Uncharacterized protein</fullName>
    </submittedName>
</protein>
<dbReference type="Gene3D" id="1.10.10.60">
    <property type="entry name" value="Homeodomain-like"/>
    <property type="match status" value="1"/>
</dbReference>
<dbReference type="Proteomes" id="UP000006620">
    <property type="component" value="Chromosome"/>
</dbReference>
<evidence type="ECO:0000256" key="1">
    <source>
        <dbReference type="SAM" id="MobiDB-lite"/>
    </source>
</evidence>
<organism evidence="2 3">
    <name type="scientific">Paenibacillus mucilaginosus (strain KNP414)</name>
    <dbReference type="NCBI Taxonomy" id="1036673"/>
    <lineage>
        <taxon>Bacteria</taxon>
        <taxon>Bacillati</taxon>
        <taxon>Bacillota</taxon>
        <taxon>Bacilli</taxon>
        <taxon>Bacillales</taxon>
        <taxon>Paenibacillaceae</taxon>
        <taxon>Paenibacillus</taxon>
    </lineage>
</organism>
<evidence type="ECO:0000313" key="3">
    <source>
        <dbReference type="Proteomes" id="UP000006620"/>
    </source>
</evidence>
<reference evidence="2 3" key="2">
    <citation type="journal article" date="2013" name="Genome Announc.">
        <title>Genome Sequence of Growth-Improving Paenibacillus mucilaginosus Strain KNP414.</title>
        <authorList>
            <person name="Lu J.J."/>
            <person name="Wang J.F."/>
            <person name="Hu X.F."/>
        </authorList>
    </citation>
    <scope>NUCLEOTIDE SEQUENCE [LARGE SCALE GENOMIC DNA]</scope>
    <source>
        <strain evidence="2 3">KNP414</strain>
    </source>
</reference>
<reference evidence="3" key="1">
    <citation type="submission" date="2011-06" db="EMBL/GenBank/DDBJ databases">
        <title>Complete genome sequence of Paenibacillus mucilaginosus KNP414.</title>
        <authorList>
            <person name="Wang J."/>
            <person name="Hu S."/>
            <person name="Hu X."/>
            <person name="Zhang B."/>
            <person name="Dong D."/>
            <person name="Zhang S."/>
            <person name="Zhao K."/>
            <person name="Wu D."/>
        </authorList>
    </citation>
    <scope>NUCLEOTIDE SEQUENCE [LARGE SCALE GENOMIC DNA]</scope>
    <source>
        <strain evidence="3">KNP414</strain>
    </source>
</reference>
<name>F8F706_PAEMK</name>
<gene>
    <name evidence="2" type="ordered locus">KNP414_05788</name>
</gene>
<accession>F8F706</accession>
<dbReference type="HOGENOM" id="CLU_1426747_0_0_9"/>
<sequence>MDQPWMYIVLLGLVLVVYAKIIPKAPGGAARDSGGMVGEMEEAMDHFAAELEEQNQALIAMFAETKKENEMQYVRLASRVEALEKQNAALQQELSRVSFAQEQHKEEHRGGVSFAAAPPPQVPASAPSAGGQMILPQDPASALHPLELQALQPDGGEATPEPPPAPKNIKDRYEELFRLYEQGKSTDAIAKKLGLNKGEIHLILQLAKQEEKTHA</sequence>
<dbReference type="AlphaFoldDB" id="F8F706"/>